<sequence>MYTIGIIGAGHVGCALAFDLSERDNKVVLRTMLGHPGNTPNILANDGYLVATGLFKGRVSVEIGHGLSQLTESIILVAIPSTGIDQALDELAGHDLSNKMLIFIAGNSGAIKAHMTTNARGIMETATAPYSSRVSADGSVSVRGIKKRFKMSIIAPDMEEDDMAQIARLFPMPIEWCPSVLETFLSAVNGVIHVPTTLMNLGWTETTNGDFYFYRQGMSPGVCTVIEALDQERMAVAAAYNVRSKSVVETLNNYYGTNETTFRNFVNTTVAHNSTKGVQKRFIDQDVLCWLVLCSELGSRAGVPTTSIDTMIILASVLMGTDYRATGTTLKSLGLETATVEEVSRFIRGGEMPDVAVQAKQAKAQRLAVL</sequence>
<keyword evidence="3" id="KW-1185">Reference proteome</keyword>
<dbReference type="Gene3D" id="1.10.1040.10">
    <property type="entry name" value="N-(1-d-carboxylethyl)-l-norvaline Dehydrogenase, domain 2"/>
    <property type="match status" value="1"/>
</dbReference>
<dbReference type="KEGG" id="amus:LMH87_007314"/>
<dbReference type="PANTHER" id="PTHR38015:SF1">
    <property type="entry name" value="OPINE DEHYDROGENASE DOMAIN-CONTAINING PROTEIN"/>
    <property type="match status" value="1"/>
</dbReference>
<comment type="caution">
    <text evidence="2">The sequence shown here is derived from an EMBL/GenBank/DDBJ whole genome shotgun (WGS) entry which is preliminary data.</text>
</comment>
<dbReference type="EMBL" id="JAJHUN010000001">
    <property type="protein sequence ID" value="KAJ4165691.1"/>
    <property type="molecule type" value="Genomic_DNA"/>
</dbReference>
<dbReference type="Proteomes" id="UP001144673">
    <property type="component" value="Chromosome 1"/>
</dbReference>
<gene>
    <name evidence="2" type="ORF">LMH87_007314</name>
</gene>
<proteinExistence type="predicted"/>
<dbReference type="GO" id="GO:0016491">
    <property type="term" value="F:oxidoreductase activity"/>
    <property type="evidence" value="ECO:0007669"/>
    <property type="project" value="InterPro"/>
</dbReference>
<dbReference type="Gene3D" id="3.40.50.720">
    <property type="entry name" value="NAD(P)-binding Rossmann-like Domain"/>
    <property type="match status" value="1"/>
</dbReference>
<evidence type="ECO:0000259" key="1">
    <source>
        <dbReference type="Pfam" id="PF02317"/>
    </source>
</evidence>
<evidence type="ECO:0000313" key="3">
    <source>
        <dbReference type="Proteomes" id="UP001144673"/>
    </source>
</evidence>
<feature type="domain" description="Opine dehydrogenase" evidence="1">
    <location>
        <begin position="176"/>
        <end position="319"/>
    </location>
</feature>
<dbReference type="InterPro" id="IPR003421">
    <property type="entry name" value="Opine_DH"/>
</dbReference>
<dbReference type="InterPro" id="IPR008927">
    <property type="entry name" value="6-PGluconate_DH-like_C_sf"/>
</dbReference>
<dbReference type="InterPro" id="IPR013328">
    <property type="entry name" value="6PGD_dom2"/>
</dbReference>
<dbReference type="AlphaFoldDB" id="A0A9W8QPG6"/>
<organism evidence="2 3">
    <name type="scientific">Akanthomyces muscarius</name>
    <name type="common">Entomopathogenic fungus</name>
    <name type="synonym">Lecanicillium muscarium</name>
    <dbReference type="NCBI Taxonomy" id="2231603"/>
    <lineage>
        <taxon>Eukaryota</taxon>
        <taxon>Fungi</taxon>
        <taxon>Dikarya</taxon>
        <taxon>Ascomycota</taxon>
        <taxon>Pezizomycotina</taxon>
        <taxon>Sordariomycetes</taxon>
        <taxon>Hypocreomycetidae</taxon>
        <taxon>Hypocreales</taxon>
        <taxon>Cordycipitaceae</taxon>
        <taxon>Akanthomyces</taxon>
    </lineage>
</organism>
<dbReference type="PANTHER" id="PTHR38015">
    <property type="entry name" value="BLR6086 PROTEIN"/>
    <property type="match status" value="1"/>
</dbReference>
<dbReference type="InterPro" id="IPR051729">
    <property type="entry name" value="Opine/Lysopine_DH"/>
</dbReference>
<evidence type="ECO:0000313" key="2">
    <source>
        <dbReference type="EMBL" id="KAJ4165691.1"/>
    </source>
</evidence>
<reference evidence="2" key="1">
    <citation type="journal article" date="2023" name="Access Microbiol">
        <title>De-novo genome assembly for Akanthomyces muscarius, a biocontrol agent of insect agricultural pests.</title>
        <authorList>
            <person name="Erdos Z."/>
            <person name="Studholme D.J."/>
            <person name="Raymond B."/>
            <person name="Sharma M."/>
        </authorList>
    </citation>
    <scope>NUCLEOTIDE SEQUENCE</scope>
    <source>
        <strain evidence="2">Ve6</strain>
    </source>
</reference>
<protein>
    <recommendedName>
        <fullName evidence="1">Opine dehydrogenase domain-containing protein</fullName>
    </recommendedName>
</protein>
<dbReference type="Pfam" id="PF02317">
    <property type="entry name" value="Octopine_DH"/>
    <property type="match status" value="1"/>
</dbReference>
<name>A0A9W8QPG6_AKAMU</name>
<accession>A0A9W8QPG6</accession>
<dbReference type="SUPFAM" id="SSF48179">
    <property type="entry name" value="6-phosphogluconate dehydrogenase C-terminal domain-like"/>
    <property type="match status" value="1"/>
</dbReference>
<dbReference type="RefSeq" id="XP_056060606.1">
    <property type="nucleotide sequence ID" value="XM_056192381.1"/>
</dbReference>
<dbReference type="GeneID" id="80894473"/>